<comment type="caution">
    <text evidence="2">The sequence shown here is derived from an EMBL/GenBank/DDBJ whole genome shotgun (WGS) entry which is preliminary data.</text>
</comment>
<evidence type="ECO:0000313" key="3">
    <source>
        <dbReference type="Proteomes" id="UP000323225"/>
    </source>
</evidence>
<reference evidence="2 3" key="1">
    <citation type="submission" date="2019-09" db="EMBL/GenBank/DDBJ databases">
        <authorList>
            <person name="Kritzky A."/>
            <person name="Schelkanova E.Y."/>
            <person name="Alkhova Z.V."/>
            <person name="Smirnova N.I."/>
        </authorList>
    </citation>
    <scope>NUCLEOTIDE SEQUENCE [LARGE SCALE GENOMIC DNA]</scope>
    <source>
        <strain evidence="2 3">M1526</strain>
    </source>
</reference>
<organism evidence="2 3">
    <name type="scientific">Vibrio cholerae</name>
    <dbReference type="NCBI Taxonomy" id="666"/>
    <lineage>
        <taxon>Bacteria</taxon>
        <taxon>Pseudomonadati</taxon>
        <taxon>Pseudomonadota</taxon>
        <taxon>Gammaproteobacteria</taxon>
        <taxon>Vibrionales</taxon>
        <taxon>Vibrionaceae</taxon>
        <taxon>Vibrio</taxon>
    </lineage>
</organism>
<evidence type="ECO:0000313" key="2">
    <source>
        <dbReference type="EMBL" id="KAA1252801.1"/>
    </source>
</evidence>
<feature type="transmembrane region" description="Helical" evidence="1">
    <location>
        <begin position="46"/>
        <end position="66"/>
    </location>
</feature>
<protein>
    <submittedName>
        <fullName evidence="2">Uncharacterized protein</fullName>
    </submittedName>
</protein>
<evidence type="ECO:0000256" key="1">
    <source>
        <dbReference type="SAM" id="Phobius"/>
    </source>
</evidence>
<dbReference type="Proteomes" id="UP000323225">
    <property type="component" value="Unassembled WGS sequence"/>
</dbReference>
<proteinExistence type="predicted"/>
<accession>A0A5Q6PDE0</accession>
<sequence length="125" mass="14271">MSDTFIINKNTTVDDAKDMKARLDKASSKKDFLLNKPLAISYRAKLAMLSFLFVIALIVEGFALFFDKSIEIQTDLALKIHDQFTISEISSWHYTPLILLIVLASISYVFYILTANLFQKTRKSI</sequence>
<keyword evidence="1" id="KW-1133">Transmembrane helix</keyword>
<dbReference type="AlphaFoldDB" id="A0A5Q6PDE0"/>
<gene>
    <name evidence="2" type="ORF">F0M16_20940</name>
</gene>
<dbReference type="EMBL" id="VUAA01000038">
    <property type="protein sequence ID" value="KAA1252801.1"/>
    <property type="molecule type" value="Genomic_DNA"/>
</dbReference>
<feature type="transmembrane region" description="Helical" evidence="1">
    <location>
        <begin position="97"/>
        <end position="118"/>
    </location>
</feature>
<keyword evidence="1" id="KW-0472">Membrane</keyword>
<keyword evidence="1" id="KW-0812">Transmembrane</keyword>
<name>A0A5Q6PDE0_VIBCL</name>